<dbReference type="PRINTS" id="PR00195">
    <property type="entry name" value="DYNAMIN"/>
</dbReference>
<reference evidence="7 8" key="1">
    <citation type="journal article" date="2024" name="J. Plant Pathol.">
        <title>Sequence and assembly of the genome of Seiridium unicorne, isolate CBS 538.82, causal agent of cypress canker disease.</title>
        <authorList>
            <person name="Scali E."/>
            <person name="Rocca G.D."/>
            <person name="Danti R."/>
            <person name="Garbelotto M."/>
            <person name="Barberini S."/>
            <person name="Baroncelli R."/>
            <person name="Emiliani G."/>
        </authorList>
    </citation>
    <scope>NUCLEOTIDE SEQUENCE [LARGE SCALE GENOMIC DNA]</scope>
    <source>
        <strain evidence="7 8">BM-138-508</strain>
    </source>
</reference>
<evidence type="ECO:0000259" key="6">
    <source>
        <dbReference type="PROSITE" id="PS51718"/>
    </source>
</evidence>
<feature type="compositionally biased region" description="Polar residues" evidence="4">
    <location>
        <begin position="736"/>
        <end position="748"/>
    </location>
</feature>
<keyword evidence="1" id="KW-0547">Nucleotide-binding</keyword>
<comment type="caution">
    <text evidence="7">The sequence shown here is derived from an EMBL/GenBank/DDBJ whole genome shotgun (WGS) entry which is preliminary data.</text>
</comment>
<accession>A0ABR2V434</accession>
<dbReference type="PANTHER" id="PTHR11566:SF149">
    <property type="entry name" value="GTPASE, PUTATIVE (AFU_ORTHOLOGUE AFUA_6G11890)-RELATED"/>
    <property type="match status" value="1"/>
</dbReference>
<dbReference type="InterPro" id="IPR001401">
    <property type="entry name" value="Dynamin_GTPase"/>
</dbReference>
<dbReference type="SUPFAM" id="SSF52540">
    <property type="entry name" value="P-loop containing nucleoside triphosphate hydrolases"/>
    <property type="match status" value="1"/>
</dbReference>
<dbReference type="InterPro" id="IPR022812">
    <property type="entry name" value="Dynamin"/>
</dbReference>
<feature type="region of interest" description="Disordered" evidence="4">
    <location>
        <begin position="736"/>
        <end position="903"/>
    </location>
</feature>
<dbReference type="InterPro" id="IPR027417">
    <property type="entry name" value="P-loop_NTPase"/>
</dbReference>
<keyword evidence="3" id="KW-0175">Coiled coil</keyword>
<evidence type="ECO:0000259" key="5">
    <source>
        <dbReference type="PROSITE" id="PS51388"/>
    </source>
</evidence>
<feature type="domain" description="Dynamin-type G" evidence="6">
    <location>
        <begin position="36"/>
        <end position="320"/>
    </location>
</feature>
<keyword evidence="8" id="KW-1185">Reference proteome</keyword>
<dbReference type="SMART" id="SM00053">
    <property type="entry name" value="DYNc"/>
    <property type="match status" value="1"/>
</dbReference>
<dbReference type="InterPro" id="IPR045063">
    <property type="entry name" value="Dynamin_N"/>
</dbReference>
<dbReference type="Proteomes" id="UP001408356">
    <property type="component" value="Unassembled WGS sequence"/>
</dbReference>
<dbReference type="Pfam" id="PF00350">
    <property type="entry name" value="Dynamin_N"/>
    <property type="match status" value="1"/>
</dbReference>
<dbReference type="CDD" id="cd08771">
    <property type="entry name" value="DLP_1"/>
    <property type="match status" value="1"/>
</dbReference>
<protein>
    <submittedName>
        <fullName evidence="7">GED domain-containing protein</fullName>
    </submittedName>
</protein>
<dbReference type="PROSITE" id="PS51388">
    <property type="entry name" value="GED"/>
    <property type="match status" value="1"/>
</dbReference>
<dbReference type="PANTHER" id="PTHR11566">
    <property type="entry name" value="DYNAMIN"/>
    <property type="match status" value="1"/>
</dbReference>
<feature type="coiled-coil region" evidence="3">
    <location>
        <begin position="672"/>
        <end position="706"/>
    </location>
</feature>
<evidence type="ECO:0000256" key="1">
    <source>
        <dbReference type="ARBA" id="ARBA00022741"/>
    </source>
</evidence>
<evidence type="ECO:0000256" key="4">
    <source>
        <dbReference type="SAM" id="MobiDB-lite"/>
    </source>
</evidence>
<feature type="domain" description="GED" evidence="5">
    <location>
        <begin position="627"/>
        <end position="718"/>
    </location>
</feature>
<dbReference type="EMBL" id="JARVKF010000168">
    <property type="protein sequence ID" value="KAK9421569.1"/>
    <property type="molecule type" value="Genomic_DNA"/>
</dbReference>
<organism evidence="7 8">
    <name type="scientific">Seiridium unicorne</name>
    <dbReference type="NCBI Taxonomy" id="138068"/>
    <lineage>
        <taxon>Eukaryota</taxon>
        <taxon>Fungi</taxon>
        <taxon>Dikarya</taxon>
        <taxon>Ascomycota</taxon>
        <taxon>Pezizomycotina</taxon>
        <taxon>Sordariomycetes</taxon>
        <taxon>Xylariomycetidae</taxon>
        <taxon>Amphisphaeriales</taxon>
        <taxon>Sporocadaceae</taxon>
        <taxon>Seiridium</taxon>
    </lineage>
</organism>
<dbReference type="InterPro" id="IPR030381">
    <property type="entry name" value="G_DYNAMIN_dom"/>
</dbReference>
<evidence type="ECO:0000313" key="8">
    <source>
        <dbReference type="Proteomes" id="UP001408356"/>
    </source>
</evidence>
<gene>
    <name evidence="7" type="ORF">SUNI508_05499</name>
</gene>
<keyword evidence="2" id="KW-0342">GTP-binding</keyword>
<evidence type="ECO:0000256" key="2">
    <source>
        <dbReference type="ARBA" id="ARBA00023134"/>
    </source>
</evidence>
<dbReference type="InterPro" id="IPR000375">
    <property type="entry name" value="Dynamin_stalk"/>
</dbReference>
<proteinExistence type="predicted"/>
<dbReference type="Gene3D" id="3.40.50.300">
    <property type="entry name" value="P-loop containing nucleotide triphosphate hydrolases"/>
    <property type="match status" value="1"/>
</dbReference>
<evidence type="ECO:0000256" key="3">
    <source>
        <dbReference type="SAM" id="Coils"/>
    </source>
</evidence>
<evidence type="ECO:0000313" key="7">
    <source>
        <dbReference type="EMBL" id="KAK9421569.1"/>
    </source>
</evidence>
<name>A0ABR2V434_9PEZI</name>
<dbReference type="InterPro" id="IPR020850">
    <property type="entry name" value="GED_dom"/>
</dbReference>
<feature type="compositionally biased region" description="Polar residues" evidence="4">
    <location>
        <begin position="819"/>
        <end position="899"/>
    </location>
</feature>
<feature type="compositionally biased region" description="Low complexity" evidence="4">
    <location>
        <begin position="786"/>
        <end position="796"/>
    </location>
</feature>
<dbReference type="PROSITE" id="PS51718">
    <property type="entry name" value="G_DYNAMIN_2"/>
    <property type="match status" value="1"/>
</dbReference>
<dbReference type="Pfam" id="PF01031">
    <property type="entry name" value="Dynamin_M"/>
    <property type="match status" value="1"/>
</dbReference>
<sequence>MSTVSLDPHALGQLHGEQKALLDTIDDLRKHGVGRFVDLPQIIVVGDQSSGKSSVLEAISRVRFPVKDGLCTRFATELVLRTDSRTKVDVQIQPLSSTNKDSPSFNETRFNKDELPRIIEDAKRTILQDADGFSEDVLRVEVCGPDVPHLTLVDLPGFYHSENEKQSAAGREIVERLAERYMAKNNSIILAIISARNQIILQQVLSKVKLHDKDRVRTLGIITKPDMLKTRSQDEEEFVRLAKNLDKSQALPLGWHVLRNRGGDEESHSDKERDQKESDFFQTGAWSSVPSKDRGIDVLRRKLSNILLIHIKDHLQGLIEVINTKMTERKALLKSLGEPRSSPRELRAYLDKVATQFQILSLNAVDGNYIHEFFGGLFPDTKGMSVMDGRVRKLRAIIRDLNQAFTYVLLTKGSTSVILAKDVSGGDDKDEKQGSQPQPVLPHYLKQLVSFYSFDDPKRITFEEATAKLEAQSPANQGNEFPGTSNERLAIEFFRHQSQPWEAIARKHVQIVLATTKTFVEKLFGHITNPDNKTYSAILAEVVDPFFDKKSVLLEGKIEELLHHYRHGNPQPLDSEFRSRLASRNRKTVEKEVVLELLKSQPELFTQEGRGKLMATTTSTYQSEFDAEGLINKAESYYEVSLRTFTENMVVLAIENCLIEDLPHIFTSEKVNQMKNEELEQLAAESEELRLERAQAKEEHDSLKKGLEFCSKYRKREASLFAGLDKAPKSVAASLTAESASSRPTNGNGLFGGSGYSASDGNPKPAPSLLGNSTSIFPGNGSGLFSSSPSTTSPTSIRASNSGLFRGSFGDKSDKPAVNNFTSTTPSNLTGTSGSRLFGKNLSSTKTDNPPVNNVTSNDKSAPMNLSGNLPTQKDPTGCSEQSQNSTGFNGRLSQSPPKSVSAPKFVAPRFTEDDGTFMAIQSICAYAALMKYSPEELRLKYQCVNGGTGIAECKGVDIKPSLRWRNILPLRSLPSYYGTRLIKRLPVR</sequence>